<feature type="compositionally biased region" description="Polar residues" evidence="1">
    <location>
        <begin position="34"/>
        <end position="56"/>
    </location>
</feature>
<comment type="caution">
    <text evidence="3">The sequence shown here is derived from an EMBL/GenBank/DDBJ whole genome shotgun (WGS) entry which is preliminary data.</text>
</comment>
<dbReference type="AlphaFoldDB" id="A0AAD8L9M7"/>
<dbReference type="EMBL" id="JAUHHV010000001">
    <property type="protein sequence ID" value="KAK1435191.1"/>
    <property type="molecule type" value="Genomic_DNA"/>
</dbReference>
<evidence type="ECO:0000313" key="3">
    <source>
        <dbReference type="EMBL" id="KAK1435191.1"/>
    </source>
</evidence>
<accession>A0AAD8L9M7</accession>
<keyword evidence="2" id="KW-0732">Signal</keyword>
<name>A0AAD8L9M7_TARER</name>
<evidence type="ECO:0000313" key="4">
    <source>
        <dbReference type="Proteomes" id="UP001229421"/>
    </source>
</evidence>
<feature type="region of interest" description="Disordered" evidence="1">
    <location>
        <begin position="34"/>
        <end position="160"/>
    </location>
</feature>
<reference evidence="3" key="1">
    <citation type="journal article" date="2023" name="bioRxiv">
        <title>Improved chromosome-level genome assembly for marigold (Tagetes erecta).</title>
        <authorList>
            <person name="Jiang F."/>
            <person name="Yuan L."/>
            <person name="Wang S."/>
            <person name="Wang H."/>
            <person name="Xu D."/>
            <person name="Wang A."/>
            <person name="Fan W."/>
        </authorList>
    </citation>
    <scope>NUCLEOTIDE SEQUENCE</scope>
    <source>
        <strain evidence="3">WSJ</strain>
        <tissue evidence="3">Leaf</tissue>
    </source>
</reference>
<evidence type="ECO:0000256" key="2">
    <source>
        <dbReference type="SAM" id="SignalP"/>
    </source>
</evidence>
<sequence>MAYKVAIVIISLIFLHHLVTCSPNSHPRRLLGSSVKSVSSNPLGAPVNESSVTSIEASLRKRPPTASNPIQNYFLIGSRMGSRNRGKGKILSLIDNNGDPASREDDKILSQKQRGRPQKPLMDEDVEKTEEEDDDENASSDLIRNRKRKRDKEGKKRTIW</sequence>
<protein>
    <submittedName>
        <fullName evidence="3">Uncharacterized protein</fullName>
    </submittedName>
</protein>
<organism evidence="3 4">
    <name type="scientific">Tagetes erecta</name>
    <name type="common">African marigold</name>
    <dbReference type="NCBI Taxonomy" id="13708"/>
    <lineage>
        <taxon>Eukaryota</taxon>
        <taxon>Viridiplantae</taxon>
        <taxon>Streptophyta</taxon>
        <taxon>Embryophyta</taxon>
        <taxon>Tracheophyta</taxon>
        <taxon>Spermatophyta</taxon>
        <taxon>Magnoliopsida</taxon>
        <taxon>eudicotyledons</taxon>
        <taxon>Gunneridae</taxon>
        <taxon>Pentapetalae</taxon>
        <taxon>asterids</taxon>
        <taxon>campanulids</taxon>
        <taxon>Asterales</taxon>
        <taxon>Asteraceae</taxon>
        <taxon>Asteroideae</taxon>
        <taxon>Heliantheae alliance</taxon>
        <taxon>Tageteae</taxon>
        <taxon>Tagetes</taxon>
    </lineage>
</organism>
<feature type="compositionally biased region" description="Basic and acidic residues" evidence="1">
    <location>
        <begin position="151"/>
        <end position="160"/>
    </location>
</feature>
<feature type="chain" id="PRO_5042070171" evidence="2">
    <location>
        <begin position="22"/>
        <end position="160"/>
    </location>
</feature>
<dbReference type="Proteomes" id="UP001229421">
    <property type="component" value="Unassembled WGS sequence"/>
</dbReference>
<feature type="signal peptide" evidence="2">
    <location>
        <begin position="1"/>
        <end position="21"/>
    </location>
</feature>
<feature type="compositionally biased region" description="Acidic residues" evidence="1">
    <location>
        <begin position="123"/>
        <end position="138"/>
    </location>
</feature>
<gene>
    <name evidence="3" type="ORF">QVD17_00952</name>
</gene>
<keyword evidence="4" id="KW-1185">Reference proteome</keyword>
<evidence type="ECO:0000256" key="1">
    <source>
        <dbReference type="SAM" id="MobiDB-lite"/>
    </source>
</evidence>
<proteinExistence type="predicted"/>